<name>A0A7X0W575_LISWE</name>
<comment type="caution">
    <text evidence="3">The sequence shown here is derived from an EMBL/GenBank/DDBJ whole genome shotgun (WGS) entry which is preliminary data.</text>
</comment>
<dbReference type="Pfam" id="PF00874">
    <property type="entry name" value="PRD"/>
    <property type="match status" value="2"/>
</dbReference>
<dbReference type="Gene3D" id="1.20.890.100">
    <property type="match status" value="1"/>
</dbReference>
<accession>A0A7X0W575</accession>
<protein>
    <submittedName>
        <fullName evidence="3">PRD domain-containing protein</fullName>
    </submittedName>
</protein>
<dbReference type="Gene3D" id="1.10.1790.10">
    <property type="entry name" value="PRD domain"/>
    <property type="match status" value="1"/>
</dbReference>
<dbReference type="GO" id="GO:0006355">
    <property type="term" value="P:regulation of DNA-templated transcription"/>
    <property type="evidence" value="ECO:0007669"/>
    <property type="project" value="InterPro"/>
</dbReference>
<dbReference type="InterPro" id="IPR036650">
    <property type="entry name" value="CAT_RNA-bd_dom_sf"/>
</dbReference>
<organism evidence="3 4">
    <name type="scientific">Listeria welshimeri</name>
    <dbReference type="NCBI Taxonomy" id="1643"/>
    <lineage>
        <taxon>Bacteria</taxon>
        <taxon>Bacillati</taxon>
        <taxon>Bacillota</taxon>
        <taxon>Bacilli</taxon>
        <taxon>Bacillales</taxon>
        <taxon>Listeriaceae</taxon>
        <taxon>Listeria</taxon>
    </lineage>
</organism>
<dbReference type="EMBL" id="JAAROP010000003">
    <property type="protein sequence ID" value="MBC1322318.1"/>
    <property type="molecule type" value="Genomic_DNA"/>
</dbReference>
<evidence type="ECO:0000313" key="4">
    <source>
        <dbReference type="Proteomes" id="UP000522007"/>
    </source>
</evidence>
<evidence type="ECO:0000313" key="3">
    <source>
        <dbReference type="EMBL" id="MBC1322318.1"/>
    </source>
</evidence>
<dbReference type="InterPro" id="IPR004341">
    <property type="entry name" value="CAT_RNA-bd_dom"/>
</dbReference>
<evidence type="ECO:0000259" key="2">
    <source>
        <dbReference type="PROSITE" id="PS51372"/>
    </source>
</evidence>
<proteinExistence type="predicted"/>
<dbReference type="Gene3D" id="1.20.58.1950">
    <property type="match status" value="1"/>
</dbReference>
<gene>
    <name evidence="3" type="ORF">HB853_05110</name>
</gene>
<dbReference type="PANTHER" id="PTHR30185:SF15">
    <property type="entry name" value="CRYPTIC BETA-GLUCOSIDE BGL OPERON ANTITERMINATOR"/>
    <property type="match status" value="1"/>
</dbReference>
<feature type="domain" description="PRD" evidence="2">
    <location>
        <begin position="65"/>
        <end position="170"/>
    </location>
</feature>
<dbReference type="GO" id="GO:0003723">
    <property type="term" value="F:RNA binding"/>
    <property type="evidence" value="ECO:0007669"/>
    <property type="project" value="InterPro"/>
</dbReference>
<dbReference type="Gene3D" id="2.30.24.10">
    <property type="entry name" value="CAT RNA-binding domain"/>
    <property type="match status" value="1"/>
</dbReference>
<dbReference type="AlphaFoldDB" id="A0A7X0W575"/>
<feature type="domain" description="PRD" evidence="2">
    <location>
        <begin position="171"/>
        <end position="281"/>
    </location>
</feature>
<dbReference type="InterPro" id="IPR036634">
    <property type="entry name" value="PRD_sf"/>
</dbReference>
<dbReference type="InterPro" id="IPR050661">
    <property type="entry name" value="BglG_antiterminators"/>
</dbReference>
<dbReference type="PROSITE" id="PS51372">
    <property type="entry name" value="PRD_2"/>
    <property type="match status" value="2"/>
</dbReference>
<dbReference type="GeneID" id="61188161"/>
<dbReference type="RefSeq" id="WP_011701126.1">
    <property type="nucleotide sequence ID" value="NZ_CBCSAN010000006.1"/>
</dbReference>
<reference evidence="3 4" key="1">
    <citation type="submission" date="2020-03" db="EMBL/GenBank/DDBJ databases">
        <title>Soil Listeria distribution.</title>
        <authorList>
            <person name="Liao J."/>
            <person name="Wiedmann M."/>
        </authorList>
    </citation>
    <scope>NUCLEOTIDE SEQUENCE [LARGE SCALE GENOMIC DNA]</scope>
    <source>
        <strain evidence="3 4">FSL L7-1829</strain>
    </source>
</reference>
<dbReference type="Pfam" id="PF03123">
    <property type="entry name" value="CAT_RBD"/>
    <property type="match status" value="1"/>
</dbReference>
<dbReference type="SMART" id="SM01061">
    <property type="entry name" value="CAT_RBD"/>
    <property type="match status" value="1"/>
</dbReference>
<keyword evidence="1" id="KW-0677">Repeat</keyword>
<dbReference type="SUPFAM" id="SSF50151">
    <property type="entry name" value="SacY-like RNA-binding domain"/>
    <property type="match status" value="1"/>
</dbReference>
<evidence type="ECO:0000256" key="1">
    <source>
        <dbReference type="ARBA" id="ARBA00022737"/>
    </source>
</evidence>
<dbReference type="Proteomes" id="UP000522007">
    <property type="component" value="Unassembled WGS sequence"/>
</dbReference>
<dbReference type="PANTHER" id="PTHR30185">
    <property type="entry name" value="CRYPTIC BETA-GLUCOSIDE BGL OPERON ANTITERMINATOR"/>
    <property type="match status" value="1"/>
</dbReference>
<dbReference type="InterPro" id="IPR011608">
    <property type="entry name" value="PRD"/>
</dbReference>
<dbReference type="OMA" id="NDFQYLA"/>
<dbReference type="SUPFAM" id="SSF63520">
    <property type="entry name" value="PTS-regulatory domain, PRD"/>
    <property type="match status" value="2"/>
</dbReference>
<sequence length="281" mass="32533">MIIKKVFNNNVVLVIENPTEEKILMGKGIGFQKFPGDPVDLANVEKTFVLNDEATEGKLDAFFEEVPLEVIQMCAHLLKSGKKVLGPHITDNLLIPLADHINFAITRVKEGIQIEYPLKWEIRHMYPEEVAFAESVIKWMKDKENIELPKEEVVPIAMHFVNARIGTAEVNQAFEMTTLVAKILDIINYHYLIQVDEDSLNYARLMTHLRYFILRQMKKESDIVEEAILYDVVKSKYPKAFECALKVKKLLEETMGWIVNHDEVLYLTLHIHRVTTREKTK</sequence>